<sequence>MNFYKMLEMIQKRPGLYLRSPSVLHLDSYLRGYFLAKSAMGVVLSPEEVEFDNFQEWTQERLEMKANQSWANIIFFYSVSEQNSLDIFFELLEEFKSSRRNDES</sequence>
<protein>
    <submittedName>
        <fullName evidence="1">Uncharacterized protein</fullName>
    </submittedName>
</protein>
<evidence type="ECO:0000313" key="2">
    <source>
        <dbReference type="Proteomes" id="UP000654482"/>
    </source>
</evidence>
<reference evidence="1" key="1">
    <citation type="submission" date="2020-10" db="EMBL/GenBank/DDBJ databases">
        <authorList>
            <person name="Castelo-Branco R."/>
            <person name="Eusebio N."/>
            <person name="Adriana R."/>
            <person name="Vieira A."/>
            <person name="Brugerolle De Fraissinette N."/>
            <person name="Rezende De Castro R."/>
            <person name="Schneider M.P."/>
            <person name="Vasconcelos V."/>
            <person name="Leao P.N."/>
        </authorList>
    </citation>
    <scope>NUCLEOTIDE SEQUENCE</scope>
    <source>
        <strain evidence="1">LEGE 07157</strain>
    </source>
</reference>
<gene>
    <name evidence="1" type="ORF">IQ249_04940</name>
</gene>
<dbReference type="AlphaFoldDB" id="A0A8J7AX93"/>
<keyword evidence="2" id="KW-1185">Reference proteome</keyword>
<dbReference type="EMBL" id="JADEWZ010000005">
    <property type="protein sequence ID" value="MBE9115242.1"/>
    <property type="molecule type" value="Genomic_DNA"/>
</dbReference>
<comment type="caution">
    <text evidence="1">The sequence shown here is derived from an EMBL/GenBank/DDBJ whole genome shotgun (WGS) entry which is preliminary data.</text>
</comment>
<name>A0A8J7AX93_9CYAN</name>
<evidence type="ECO:0000313" key="1">
    <source>
        <dbReference type="EMBL" id="MBE9115242.1"/>
    </source>
</evidence>
<organism evidence="1 2">
    <name type="scientific">Lusitaniella coriacea LEGE 07157</name>
    <dbReference type="NCBI Taxonomy" id="945747"/>
    <lineage>
        <taxon>Bacteria</taxon>
        <taxon>Bacillati</taxon>
        <taxon>Cyanobacteriota</taxon>
        <taxon>Cyanophyceae</taxon>
        <taxon>Spirulinales</taxon>
        <taxon>Lusitaniellaceae</taxon>
        <taxon>Lusitaniella</taxon>
    </lineage>
</organism>
<accession>A0A8J7AX93</accession>
<dbReference type="RefSeq" id="WP_194028324.1">
    <property type="nucleotide sequence ID" value="NZ_JADEWZ010000005.1"/>
</dbReference>
<dbReference type="Proteomes" id="UP000654482">
    <property type="component" value="Unassembled WGS sequence"/>
</dbReference>
<proteinExistence type="predicted"/>